<evidence type="ECO:0000256" key="6">
    <source>
        <dbReference type="PROSITE-ProRule" id="PRU00169"/>
    </source>
</evidence>
<dbReference type="SUPFAM" id="SSF52172">
    <property type="entry name" value="CheY-like"/>
    <property type="match status" value="1"/>
</dbReference>
<dbReference type="PROSITE" id="PS50110">
    <property type="entry name" value="RESPONSE_REGULATORY"/>
    <property type="match status" value="1"/>
</dbReference>
<comment type="catalytic activity">
    <reaction evidence="1">
        <text>ATP + protein L-histidine = ADP + protein N-phospho-L-histidine.</text>
        <dbReference type="EC" id="2.7.13.3"/>
    </reaction>
</comment>
<dbReference type="Gene3D" id="1.10.287.130">
    <property type="match status" value="1"/>
</dbReference>
<dbReference type="InterPro" id="IPR036097">
    <property type="entry name" value="HisK_dim/P_sf"/>
</dbReference>
<dbReference type="SMART" id="SM00448">
    <property type="entry name" value="REC"/>
    <property type="match status" value="1"/>
</dbReference>
<dbReference type="SMART" id="SM00387">
    <property type="entry name" value="HATPase_c"/>
    <property type="match status" value="1"/>
</dbReference>
<dbReference type="InterPro" id="IPR003661">
    <property type="entry name" value="HisK_dim/P_dom"/>
</dbReference>
<dbReference type="Pfam" id="PF00512">
    <property type="entry name" value="HisKA"/>
    <property type="match status" value="1"/>
</dbReference>
<proteinExistence type="predicted"/>
<dbReference type="GO" id="GO:0000155">
    <property type="term" value="F:phosphorelay sensor kinase activity"/>
    <property type="evidence" value="ECO:0007669"/>
    <property type="project" value="InterPro"/>
</dbReference>
<keyword evidence="4" id="KW-0418">Kinase</keyword>
<dbReference type="SUPFAM" id="SSF55874">
    <property type="entry name" value="ATPase domain of HSP90 chaperone/DNA topoisomerase II/histidine kinase"/>
    <property type="match status" value="1"/>
</dbReference>
<evidence type="ECO:0000313" key="10">
    <source>
        <dbReference type="Proteomes" id="UP000683511"/>
    </source>
</evidence>
<feature type="domain" description="Response regulatory" evidence="8">
    <location>
        <begin position="3"/>
        <end position="119"/>
    </location>
</feature>
<evidence type="ECO:0000256" key="4">
    <source>
        <dbReference type="ARBA" id="ARBA00022777"/>
    </source>
</evidence>
<keyword evidence="5" id="KW-0902">Two-component regulatory system</keyword>
<dbReference type="Pfam" id="PF00072">
    <property type="entry name" value="Response_reg"/>
    <property type="match status" value="1"/>
</dbReference>
<dbReference type="KEGG" id="rsin:B6N60_04320"/>
<evidence type="ECO:0000256" key="1">
    <source>
        <dbReference type="ARBA" id="ARBA00000085"/>
    </source>
</evidence>
<dbReference type="InterPro" id="IPR003594">
    <property type="entry name" value="HATPase_dom"/>
</dbReference>
<dbReference type="InterPro" id="IPR011006">
    <property type="entry name" value="CheY-like_superfamily"/>
</dbReference>
<dbReference type="EMBL" id="CP021056">
    <property type="protein sequence ID" value="QXE25600.1"/>
    <property type="molecule type" value="Genomic_DNA"/>
</dbReference>
<organism evidence="9 10">
    <name type="scientific">Richelia sinica FACHB-800</name>
    <dbReference type="NCBI Taxonomy" id="1357546"/>
    <lineage>
        <taxon>Bacteria</taxon>
        <taxon>Bacillati</taxon>
        <taxon>Cyanobacteriota</taxon>
        <taxon>Cyanophyceae</taxon>
        <taxon>Nostocales</taxon>
        <taxon>Nostocaceae</taxon>
        <taxon>Richelia</taxon>
    </lineage>
</organism>
<dbReference type="Gene3D" id="3.40.50.2300">
    <property type="match status" value="1"/>
</dbReference>
<dbReference type="PANTHER" id="PTHR43547">
    <property type="entry name" value="TWO-COMPONENT HISTIDINE KINASE"/>
    <property type="match status" value="1"/>
</dbReference>
<evidence type="ECO:0000256" key="2">
    <source>
        <dbReference type="ARBA" id="ARBA00012438"/>
    </source>
</evidence>
<evidence type="ECO:0000259" key="7">
    <source>
        <dbReference type="PROSITE" id="PS50109"/>
    </source>
</evidence>
<feature type="domain" description="Histidine kinase" evidence="7">
    <location>
        <begin position="143"/>
        <end position="365"/>
    </location>
</feature>
<dbReference type="PRINTS" id="PR00344">
    <property type="entry name" value="BCTRLSENSOR"/>
</dbReference>
<dbReference type="CDD" id="cd17574">
    <property type="entry name" value="REC_OmpR"/>
    <property type="match status" value="1"/>
</dbReference>
<dbReference type="SUPFAM" id="SSF47384">
    <property type="entry name" value="Homodimeric domain of signal transducing histidine kinase"/>
    <property type="match status" value="1"/>
</dbReference>
<keyword evidence="4" id="KW-0808">Transferase</keyword>
<reference evidence="9" key="1">
    <citation type="submission" date="2017-04" db="EMBL/GenBank/DDBJ databases">
        <title>Genome deletions in a multicellular cyanobacterial endosymbiont for morphological adaptation in marine diatoms.</title>
        <authorList>
            <person name="Wang Y."/>
            <person name="Gao H."/>
            <person name="Li R."/>
            <person name="Xu X."/>
        </authorList>
    </citation>
    <scope>NUCLEOTIDE SEQUENCE</scope>
    <source>
        <strain evidence="9">FACHB 800</strain>
    </source>
</reference>
<protein>
    <recommendedName>
        <fullName evidence="2">histidine kinase</fullName>
        <ecNumber evidence="2">2.7.13.3</ecNumber>
    </recommendedName>
</protein>
<dbReference type="Proteomes" id="UP000683511">
    <property type="component" value="Chromosome"/>
</dbReference>
<feature type="modified residue" description="4-aspartylphosphate" evidence="6">
    <location>
        <position position="52"/>
    </location>
</feature>
<dbReference type="RefSeq" id="WP_190608415.1">
    <property type="nucleotide sequence ID" value="NZ_CP021056.1"/>
</dbReference>
<dbReference type="PANTHER" id="PTHR43547:SF2">
    <property type="entry name" value="HYBRID SIGNAL TRANSDUCTION HISTIDINE KINASE C"/>
    <property type="match status" value="1"/>
</dbReference>
<sequence length="367" mass="41452">MKKILVIEDEPFICSNIEEILILSDYQAITAHDGLTGLELAKENLPDLIICDVMLPYLDGYEVVSMLRQDKTTAQIPLIFLTAKSDRADQRQGMELGANDYLTKPFSPQELLKAVASQFKKQDIVKTSSQDQLTNLRNNISLAIPHEINTPLNGILGFSSLLMQDHSLLNSPEGLEIIEYIHQSAQRLNRLVQNFLMYTQLELIATNPAQLKELQSADTMSIIKDIINDVAFQKASEFNRPEDLELAIENDLIKIDPNYLTKVIEEIIDNAFKFSQPQTPVRVTGKVIDGQYHLNITDFGRGMTPEQIAQIGAYMQFDRKYYEQQGSGLGLIVAKRVVEIYGGKFEIKTILNQQTSINIKLPSTQFK</sequence>
<dbReference type="InterPro" id="IPR004358">
    <property type="entry name" value="Sig_transdc_His_kin-like_C"/>
</dbReference>
<dbReference type="InterPro" id="IPR005467">
    <property type="entry name" value="His_kinase_dom"/>
</dbReference>
<keyword evidence="10" id="KW-1185">Reference proteome</keyword>
<dbReference type="Pfam" id="PF02518">
    <property type="entry name" value="HATPase_c"/>
    <property type="match status" value="1"/>
</dbReference>
<accession>A0A975TBD1</accession>
<keyword evidence="3 6" id="KW-0597">Phosphoprotein</keyword>
<dbReference type="PROSITE" id="PS50109">
    <property type="entry name" value="HIS_KIN"/>
    <property type="match status" value="1"/>
</dbReference>
<evidence type="ECO:0000256" key="3">
    <source>
        <dbReference type="ARBA" id="ARBA00022553"/>
    </source>
</evidence>
<evidence type="ECO:0000313" key="9">
    <source>
        <dbReference type="EMBL" id="QXE25600.1"/>
    </source>
</evidence>
<dbReference type="InterPro" id="IPR001789">
    <property type="entry name" value="Sig_transdc_resp-reg_receiver"/>
</dbReference>
<evidence type="ECO:0000256" key="5">
    <source>
        <dbReference type="ARBA" id="ARBA00023012"/>
    </source>
</evidence>
<dbReference type="InterPro" id="IPR036890">
    <property type="entry name" value="HATPase_C_sf"/>
</dbReference>
<dbReference type="SMART" id="SM00388">
    <property type="entry name" value="HisKA"/>
    <property type="match status" value="1"/>
</dbReference>
<dbReference type="Gene3D" id="3.30.565.10">
    <property type="entry name" value="Histidine kinase-like ATPase, C-terminal domain"/>
    <property type="match status" value="1"/>
</dbReference>
<dbReference type="AlphaFoldDB" id="A0A975TBD1"/>
<dbReference type="CDD" id="cd00082">
    <property type="entry name" value="HisKA"/>
    <property type="match status" value="1"/>
</dbReference>
<gene>
    <name evidence="9" type="ORF">B6N60_04320</name>
</gene>
<name>A0A975TBD1_9NOST</name>
<dbReference type="EC" id="2.7.13.3" evidence="2"/>
<evidence type="ECO:0000259" key="8">
    <source>
        <dbReference type="PROSITE" id="PS50110"/>
    </source>
</evidence>